<evidence type="ECO:0000313" key="3">
    <source>
        <dbReference type="Proteomes" id="UP001652740"/>
    </source>
</evidence>
<evidence type="ECO:0000256" key="1">
    <source>
        <dbReference type="SAM" id="MobiDB-lite"/>
    </source>
</evidence>
<gene>
    <name evidence="4" type="primary">LOC113513992</name>
</gene>
<organism evidence="3 4">
    <name type="scientific">Galleria mellonella</name>
    <name type="common">Greater wax moth</name>
    <dbReference type="NCBI Taxonomy" id="7137"/>
    <lineage>
        <taxon>Eukaryota</taxon>
        <taxon>Metazoa</taxon>
        <taxon>Ecdysozoa</taxon>
        <taxon>Arthropoda</taxon>
        <taxon>Hexapoda</taxon>
        <taxon>Insecta</taxon>
        <taxon>Pterygota</taxon>
        <taxon>Neoptera</taxon>
        <taxon>Endopterygota</taxon>
        <taxon>Lepidoptera</taxon>
        <taxon>Glossata</taxon>
        <taxon>Ditrysia</taxon>
        <taxon>Pyraloidea</taxon>
        <taxon>Pyralidae</taxon>
        <taxon>Galleriinae</taxon>
        <taxon>Galleria</taxon>
    </lineage>
</organism>
<feature type="signal peptide" evidence="2">
    <location>
        <begin position="1"/>
        <end position="18"/>
    </location>
</feature>
<protein>
    <submittedName>
        <fullName evidence="4">Uncharacterized protein LOC113513992</fullName>
    </submittedName>
</protein>
<dbReference type="KEGG" id="gmw:113513992"/>
<reference evidence="4" key="1">
    <citation type="submission" date="2025-08" db="UniProtKB">
        <authorList>
            <consortium name="RefSeq"/>
        </authorList>
    </citation>
    <scope>IDENTIFICATION</scope>
    <source>
        <tissue evidence="4">Whole larvae</tissue>
    </source>
</reference>
<evidence type="ECO:0000313" key="4">
    <source>
        <dbReference type="RefSeq" id="XP_031767799.2"/>
    </source>
</evidence>
<feature type="chain" id="PRO_5045192309" evidence="2">
    <location>
        <begin position="19"/>
        <end position="213"/>
    </location>
</feature>
<evidence type="ECO:0000256" key="2">
    <source>
        <dbReference type="SAM" id="SignalP"/>
    </source>
</evidence>
<feature type="compositionally biased region" description="Basic and acidic residues" evidence="1">
    <location>
        <begin position="81"/>
        <end position="100"/>
    </location>
</feature>
<keyword evidence="2" id="KW-0732">Signal</keyword>
<dbReference type="GeneID" id="113513992"/>
<dbReference type="Proteomes" id="UP001652740">
    <property type="component" value="Unplaced"/>
</dbReference>
<dbReference type="RefSeq" id="XP_031767799.2">
    <property type="nucleotide sequence ID" value="XM_031911939.2"/>
</dbReference>
<name>A0A6J3C9S3_GALME</name>
<accession>A0A6J3C9S3</accession>
<dbReference type="AlphaFoldDB" id="A0A6J3C9S3"/>
<keyword evidence="3" id="KW-1185">Reference proteome</keyword>
<dbReference type="InParanoid" id="A0A6J3C9S3"/>
<proteinExistence type="predicted"/>
<feature type="region of interest" description="Disordered" evidence="1">
    <location>
        <begin position="74"/>
        <end position="100"/>
    </location>
</feature>
<sequence length="213" mass="23845">MRLHLIVLSILLFTCASSKNSVKSLTESMGQEVIEIGSPIKELPADIEEEPSAELDGDEKTTITTQTTTRKITAKTTNLPDTRRKDKEIDKKDSLKPEDEEARIEKELAEIYKDNIDYKDSSESVKEMTTTSEEVAYPALRQRTGKDFKFQPDVTNKAAIEKFRTSVDDISCGKLNKLTVTESTNSGSQLQVSSLKFGFTLLIVANFKSFVNH</sequence>